<comment type="caution">
    <text evidence="1">The sequence shown here is derived from an EMBL/GenBank/DDBJ whole genome shotgun (WGS) entry which is preliminary data.</text>
</comment>
<gene>
    <name evidence="1" type="ORF">MSG28_004040</name>
</gene>
<proteinExistence type="predicted"/>
<protein>
    <submittedName>
        <fullName evidence="1">Uncharacterized protein</fullName>
    </submittedName>
</protein>
<dbReference type="Proteomes" id="UP001064048">
    <property type="component" value="Chromosome 6"/>
</dbReference>
<accession>A0ACC0KHB9</accession>
<reference evidence="1 2" key="1">
    <citation type="journal article" date="2022" name="Genome Biol. Evol.">
        <title>The Spruce Budworm Genome: Reconstructing the Evolutionary History of Antifreeze Proteins.</title>
        <authorList>
            <person name="Beliveau C."/>
            <person name="Gagne P."/>
            <person name="Picq S."/>
            <person name="Vernygora O."/>
            <person name="Keeling C.I."/>
            <person name="Pinkney K."/>
            <person name="Doucet D."/>
            <person name="Wen F."/>
            <person name="Johnston J.S."/>
            <person name="Maaroufi H."/>
            <person name="Boyle B."/>
            <person name="Laroche J."/>
            <person name="Dewar K."/>
            <person name="Juretic N."/>
            <person name="Blackburn G."/>
            <person name="Nisole A."/>
            <person name="Brunet B."/>
            <person name="Brandao M."/>
            <person name="Lumley L."/>
            <person name="Duan J."/>
            <person name="Quan G."/>
            <person name="Lucarotti C.J."/>
            <person name="Roe A.D."/>
            <person name="Sperling F.A.H."/>
            <person name="Levesque R.C."/>
            <person name="Cusson M."/>
        </authorList>
    </citation>
    <scope>NUCLEOTIDE SEQUENCE [LARGE SCALE GENOMIC DNA]</scope>
    <source>
        <strain evidence="1">Glfc:IPQL:Cfum</strain>
    </source>
</reference>
<name>A0ACC0KHB9_CHOFU</name>
<organism evidence="1 2">
    <name type="scientific">Choristoneura fumiferana</name>
    <name type="common">Spruce budworm moth</name>
    <name type="synonym">Archips fumiferana</name>
    <dbReference type="NCBI Taxonomy" id="7141"/>
    <lineage>
        <taxon>Eukaryota</taxon>
        <taxon>Metazoa</taxon>
        <taxon>Ecdysozoa</taxon>
        <taxon>Arthropoda</taxon>
        <taxon>Hexapoda</taxon>
        <taxon>Insecta</taxon>
        <taxon>Pterygota</taxon>
        <taxon>Neoptera</taxon>
        <taxon>Endopterygota</taxon>
        <taxon>Lepidoptera</taxon>
        <taxon>Glossata</taxon>
        <taxon>Ditrysia</taxon>
        <taxon>Tortricoidea</taxon>
        <taxon>Tortricidae</taxon>
        <taxon>Tortricinae</taxon>
        <taxon>Choristoneura</taxon>
    </lineage>
</organism>
<evidence type="ECO:0000313" key="2">
    <source>
        <dbReference type="Proteomes" id="UP001064048"/>
    </source>
</evidence>
<dbReference type="EMBL" id="CM046106">
    <property type="protein sequence ID" value="KAI8435823.1"/>
    <property type="molecule type" value="Genomic_DNA"/>
</dbReference>
<sequence length="157" mass="16587">MYYFHQLYVYTQFDNMEFSQFIAVILLITAAEITATEDRDVKTTRDSRNNGIFNPLHSLVLNQNEGRTVPTKDGSLRVRRQLYPDPYNRRGPLYPVPIILGGGGFGIGPGFGGRGFGSRGVGGRGFGGRGIGGRGIGGRGIGGRGGGIGGGHGGGRG</sequence>
<keyword evidence="2" id="KW-1185">Reference proteome</keyword>
<evidence type="ECO:0000313" key="1">
    <source>
        <dbReference type="EMBL" id="KAI8435823.1"/>
    </source>
</evidence>